<dbReference type="AlphaFoldDB" id="A0A285J350"/>
<sequence>MKTTASAREAQQAFTGLLAKPLVTAAADPRLHRLVLRHQQAVTDAARRLGYRVQRVGQAVRLIRVPLAGAVTRPPRPADAPERRLLALVCCLAACCEDVAGRVTLQRLSDMVRDLPAARYDPDDQTQRRQLRDAAAYLASWGVLRPRSSDERLLDEWTESGTGPGAGFEVDRDALLLMTSPDVIDLALNPGVVTASETVRQLRSLLETPFVAYGDLAPGEAEALRAHRGQRAADVAQMTGGTIEARTEGLLVVLADDEYKPPTVADWPRARATDWVALLMADQAGRDGTKHADGTVHLSTDEVDAVVDDLISWRGDYMTVPQKTVPGTVRRDAERLLTELGLLRVSWDGSWTLLAAAGRYRDPDVTITDNTEPAR</sequence>
<evidence type="ECO:0000313" key="1">
    <source>
        <dbReference type="EMBL" id="SNY53786.1"/>
    </source>
</evidence>
<dbReference type="OrthoDB" id="188354at2"/>
<gene>
    <name evidence="1" type="ORF">SAMN05421748_114171</name>
</gene>
<reference evidence="1 2" key="1">
    <citation type="submission" date="2017-09" db="EMBL/GenBank/DDBJ databases">
        <authorList>
            <person name="Ehlers B."/>
            <person name="Leendertz F.H."/>
        </authorList>
    </citation>
    <scope>NUCLEOTIDE SEQUENCE [LARGE SCALE GENOMIC DNA]</scope>
    <source>
        <strain evidence="1 2">CGMCC 4.6857</strain>
    </source>
</reference>
<dbReference type="InterPro" id="IPR013494">
    <property type="entry name" value="CHP02678"/>
</dbReference>
<dbReference type="Proteomes" id="UP000219612">
    <property type="component" value="Unassembled WGS sequence"/>
</dbReference>
<organism evidence="1 2">
    <name type="scientific">Paractinoplanes atraurantiacus</name>
    <dbReference type="NCBI Taxonomy" id="1036182"/>
    <lineage>
        <taxon>Bacteria</taxon>
        <taxon>Bacillati</taxon>
        <taxon>Actinomycetota</taxon>
        <taxon>Actinomycetes</taxon>
        <taxon>Micromonosporales</taxon>
        <taxon>Micromonosporaceae</taxon>
        <taxon>Paractinoplanes</taxon>
    </lineage>
</organism>
<keyword evidence="2" id="KW-1185">Reference proteome</keyword>
<dbReference type="EMBL" id="OBDY01000014">
    <property type="protein sequence ID" value="SNY53786.1"/>
    <property type="molecule type" value="Genomic_DNA"/>
</dbReference>
<accession>A0A285J350</accession>
<evidence type="ECO:0008006" key="3">
    <source>
        <dbReference type="Google" id="ProtNLM"/>
    </source>
</evidence>
<dbReference type="Pfam" id="PF09661">
    <property type="entry name" value="DUF2398"/>
    <property type="match status" value="1"/>
</dbReference>
<protein>
    <recommendedName>
        <fullName evidence="3">TIGR02678 family protein</fullName>
    </recommendedName>
</protein>
<evidence type="ECO:0000313" key="2">
    <source>
        <dbReference type="Proteomes" id="UP000219612"/>
    </source>
</evidence>
<name>A0A285J350_9ACTN</name>
<proteinExistence type="predicted"/>
<dbReference type="RefSeq" id="WP_097323248.1">
    <property type="nucleotide sequence ID" value="NZ_OBDY01000014.1"/>
</dbReference>